<dbReference type="eggNOG" id="COG1729">
    <property type="taxonomic scope" value="Bacteria"/>
</dbReference>
<dbReference type="EMBL" id="AILU01000019">
    <property type="protein sequence ID" value="EJF79967.1"/>
    <property type="molecule type" value="Genomic_DNA"/>
</dbReference>
<sequence length="472" mass="50905">PPAATDVPPAATDVPPAATDVPPAATDVPSVATDVPPAATDVVPAATDVAPAATDAAPAATDVPPAATDVPPAATDVAPAATDVPSVATDVPPAAATDVPPAATDVVPAATDVAPAATDVAPAATDVAPAATDAAPAATDAAPAAKGAVSATLDANFSFQSLIQDQEFILENQESLFKDYDLDKLLHKIRTVLEHNDLESVKKQFHRLFDKENSVIYSCPADYTTLDENFKIAKEGIGQRHLTRDGHNSVVDGKSYENVENHNRDSRFEGMYDRLQETGERLKAVHNSLKEKESRLENDSFWEKKHEESNHAGLQRSEEDSLLSPKTSSLPSKTPLFSPKALYKKGYDFILSGNYVKAEKAFCAFQSRYQKDALSDDALFWLAEALLGQKRYHEAAQVYLNVWYLDTKKLYTSEILLKLAISMVAFGHNEEACTLFAKRPKSSKTPKLSKTLECVFCKSLKKERSHARCSLD</sequence>
<dbReference type="PATRIC" id="fig|1094563.3.peg.655"/>
<feature type="region of interest" description="Disordered" evidence="1">
    <location>
        <begin position="1"/>
        <end position="77"/>
    </location>
</feature>
<dbReference type="Proteomes" id="UP000008947">
    <property type="component" value="Unassembled WGS sequence"/>
</dbReference>
<reference evidence="2 3" key="1">
    <citation type="submission" date="2012-03" db="EMBL/GenBank/DDBJ databases">
        <title>The Genome Sequence of Bartonella washoensis Sb944nv.</title>
        <authorList>
            <consortium name="The Broad Institute Genome Sequencing Platform"/>
            <consortium name="The Broad Institute Genome Sequencing Center for Infectious Disease"/>
            <person name="Feldgarden M."/>
            <person name="Kirby J."/>
            <person name="Kosoy M."/>
            <person name="Birtles R."/>
            <person name="Probert W.S."/>
            <person name="Chiaraviglio L."/>
            <person name="Young S.K."/>
            <person name="Zeng Q."/>
            <person name="Gargeya S."/>
            <person name="Fitzgerald M."/>
            <person name="Haas B."/>
            <person name="Abouelleil A."/>
            <person name="Alvarado L."/>
            <person name="Arachchi H.M."/>
            <person name="Berlin A."/>
            <person name="Chapman S.B."/>
            <person name="Gearin G."/>
            <person name="Goldberg J."/>
            <person name="Griggs A."/>
            <person name="Gujja S."/>
            <person name="Hansen M."/>
            <person name="Heiman D."/>
            <person name="Howarth C."/>
            <person name="Larimer J."/>
            <person name="Lui A."/>
            <person name="MacDonald P.J.P."/>
            <person name="McCowen C."/>
            <person name="Montmayeur A."/>
            <person name="Murphy C."/>
            <person name="Neiman D."/>
            <person name="Pearson M."/>
            <person name="Priest M."/>
            <person name="Roberts A."/>
            <person name="Saif S."/>
            <person name="Shea T."/>
            <person name="Sisk P."/>
            <person name="Stolte C."/>
            <person name="Sykes S."/>
            <person name="Wortman J."/>
            <person name="Nusbaum C."/>
            <person name="Birren B."/>
        </authorList>
    </citation>
    <scope>NUCLEOTIDE SEQUENCE [LARGE SCALE GENOMIC DNA]</scope>
    <source>
        <strain evidence="2 3">Sb944nv</strain>
    </source>
</reference>
<evidence type="ECO:0008006" key="4">
    <source>
        <dbReference type="Google" id="ProtNLM"/>
    </source>
</evidence>
<dbReference type="RefSeq" id="WP_006923436.1">
    <property type="nucleotide sequence ID" value="NZ_JH725023.1"/>
</dbReference>
<dbReference type="Gene3D" id="1.25.40.10">
    <property type="entry name" value="Tetratricopeptide repeat domain"/>
    <property type="match status" value="1"/>
</dbReference>
<dbReference type="AlphaFoldDB" id="J1J6X6"/>
<organism evidence="2 3">
    <name type="scientific">Candidatus Bartonella washoeensis Sb944nv</name>
    <dbReference type="NCBI Taxonomy" id="1094563"/>
    <lineage>
        <taxon>Bacteria</taxon>
        <taxon>Pseudomonadati</taxon>
        <taxon>Pseudomonadota</taxon>
        <taxon>Alphaproteobacteria</taxon>
        <taxon>Hyphomicrobiales</taxon>
        <taxon>Bartonellaceae</taxon>
        <taxon>Bartonella</taxon>
    </lineage>
</organism>
<gene>
    <name evidence="2" type="ORF">MCQ_00569</name>
</gene>
<dbReference type="eggNOG" id="COG1196">
    <property type="taxonomic scope" value="Bacteria"/>
</dbReference>
<name>J1J6X6_9HYPH</name>
<dbReference type="InterPro" id="IPR011990">
    <property type="entry name" value="TPR-like_helical_dom_sf"/>
</dbReference>
<proteinExistence type="predicted"/>
<feature type="compositionally biased region" description="Low complexity" evidence="1">
    <location>
        <begin position="322"/>
        <end position="331"/>
    </location>
</feature>
<feature type="non-terminal residue" evidence="2">
    <location>
        <position position="1"/>
    </location>
</feature>
<keyword evidence="3" id="KW-1185">Reference proteome</keyword>
<evidence type="ECO:0000313" key="3">
    <source>
        <dbReference type="Proteomes" id="UP000008947"/>
    </source>
</evidence>
<accession>J1J6X6</accession>
<feature type="region of interest" description="Disordered" evidence="1">
    <location>
        <begin position="307"/>
        <end position="331"/>
    </location>
</feature>
<dbReference type="SUPFAM" id="SSF48452">
    <property type="entry name" value="TPR-like"/>
    <property type="match status" value="1"/>
</dbReference>
<evidence type="ECO:0000313" key="2">
    <source>
        <dbReference type="EMBL" id="EJF79967.1"/>
    </source>
</evidence>
<dbReference type="HOGENOM" id="CLU_045774_0_0_5"/>
<evidence type="ECO:0000256" key="1">
    <source>
        <dbReference type="SAM" id="MobiDB-lite"/>
    </source>
</evidence>
<protein>
    <recommendedName>
        <fullName evidence="4">Tol-pal system protein YbgF</fullName>
    </recommendedName>
</protein>
<comment type="caution">
    <text evidence="2">The sequence shown here is derived from an EMBL/GenBank/DDBJ whole genome shotgun (WGS) entry which is preliminary data.</text>
</comment>